<feature type="transmembrane region" description="Helical" evidence="1">
    <location>
        <begin position="208"/>
        <end position="230"/>
    </location>
</feature>
<dbReference type="InterPro" id="IPR025711">
    <property type="entry name" value="PepSY"/>
</dbReference>
<dbReference type="EMBL" id="UINC01022728">
    <property type="protein sequence ID" value="SVA92939.1"/>
    <property type="molecule type" value="Genomic_DNA"/>
</dbReference>
<gene>
    <name evidence="3" type="ORF">METZ01_LOCUS145793</name>
</gene>
<keyword evidence="1" id="KW-0472">Membrane</keyword>
<organism evidence="3">
    <name type="scientific">marine metagenome</name>
    <dbReference type="NCBI Taxonomy" id="408172"/>
    <lineage>
        <taxon>unclassified sequences</taxon>
        <taxon>metagenomes</taxon>
        <taxon>ecological metagenomes</taxon>
    </lineage>
</organism>
<evidence type="ECO:0000259" key="2">
    <source>
        <dbReference type="Pfam" id="PF03413"/>
    </source>
</evidence>
<dbReference type="InterPro" id="IPR005625">
    <property type="entry name" value="PepSY-ass_TM"/>
</dbReference>
<feature type="domain" description="PepSY" evidence="2">
    <location>
        <begin position="116"/>
        <end position="179"/>
    </location>
</feature>
<sequence>MTATFFRKAHRWLGLIVSIQLLMWTASGLFFSIPDITDVRGEQYLTQTHSININQMARENIVPISAIIDTAKINLEASETVLLKHRAGRLIYQVEKNPPEKKLIFDALTGLPMTYITPTEAMSIVVDRTELSPTDAVLINQSKTGSEFRGRDLPLYKVTVTKPKKGIVYVDPVTGEIAAIRTKLWRAWDFLWSLHIMDYQERDDFSQWLLRLFSALGVLTVLSGIILWFYSGKVQSGKLS</sequence>
<dbReference type="Pfam" id="PF03413">
    <property type="entry name" value="PepSY"/>
    <property type="match status" value="1"/>
</dbReference>
<evidence type="ECO:0000313" key="3">
    <source>
        <dbReference type="EMBL" id="SVA92939.1"/>
    </source>
</evidence>
<protein>
    <recommendedName>
        <fullName evidence="2">PepSY domain-containing protein</fullName>
    </recommendedName>
</protein>
<accession>A0A381ZUU3</accession>
<proteinExistence type="predicted"/>
<dbReference type="PANTHER" id="PTHR34219">
    <property type="entry name" value="IRON-REGULATED INNER MEMBRANE PROTEIN-RELATED"/>
    <property type="match status" value="1"/>
</dbReference>
<dbReference type="PANTHER" id="PTHR34219:SF6">
    <property type="entry name" value="BLR3280 PROTEIN"/>
    <property type="match status" value="1"/>
</dbReference>
<evidence type="ECO:0000256" key="1">
    <source>
        <dbReference type="SAM" id="Phobius"/>
    </source>
</evidence>
<dbReference type="AlphaFoldDB" id="A0A381ZUU3"/>
<keyword evidence="1" id="KW-0812">Transmembrane</keyword>
<name>A0A381ZUU3_9ZZZZ</name>
<keyword evidence="1" id="KW-1133">Transmembrane helix</keyword>
<reference evidence="3" key="1">
    <citation type="submission" date="2018-05" db="EMBL/GenBank/DDBJ databases">
        <authorList>
            <person name="Lanie J.A."/>
            <person name="Ng W.-L."/>
            <person name="Kazmierczak K.M."/>
            <person name="Andrzejewski T.M."/>
            <person name="Davidsen T.M."/>
            <person name="Wayne K.J."/>
            <person name="Tettelin H."/>
            <person name="Glass J.I."/>
            <person name="Rusch D."/>
            <person name="Podicherti R."/>
            <person name="Tsui H.-C.T."/>
            <person name="Winkler M.E."/>
        </authorList>
    </citation>
    <scope>NUCLEOTIDE SEQUENCE</scope>
</reference>
<feature type="transmembrane region" description="Helical" evidence="1">
    <location>
        <begin position="12"/>
        <end position="33"/>
    </location>
</feature>